<sequence length="373" mass="42273">MRALGVSDNLSSEIIDDKFAKFGGRERKHSEITTRDALIYLSTLQYNTSYNMLTIALRSSYNSTIHLLKLDMTEQIDISWAKDREKALEEWDEIERRGTTILQTNKVSLVSDVGSVGDTQPPTSFQSIWTKLTAEDLAEEKACASEMILKEECASRHASSSRVPYCICRSGRPTKLALRNAALIEERLTIVALTKVKYSESNPTHWEMLVSIYKQIIDDRNSRTEVKRFGNHWETIGFQGDDPATDLRGVGIFGLCQLLFLVSNGLSSQMTSQLRDLSNDKVQSFPLAVVGLTWTQIIVERLKKGKLNGLGTKENSFISVVNGIYRGCFLAFYSVWRARQCTIADFCKISEEIRRMVRRKPKYLLNMAILNKA</sequence>
<dbReference type="OrthoDB" id="266227at2759"/>
<feature type="domain" description="ELMO" evidence="1">
    <location>
        <begin position="204"/>
        <end position="361"/>
    </location>
</feature>
<evidence type="ECO:0000313" key="3">
    <source>
        <dbReference type="Proteomes" id="UP000031036"/>
    </source>
</evidence>
<dbReference type="OMA" id="EWCEIEL"/>
<protein>
    <submittedName>
        <fullName evidence="2">ELMO domain-containing protein C56G7.3</fullName>
    </submittedName>
</protein>
<dbReference type="PROSITE" id="PS51335">
    <property type="entry name" value="ELMO"/>
    <property type="match status" value="1"/>
</dbReference>
<gene>
    <name evidence="2" type="primary">C56G7.3</name>
    <name evidence="2" type="ORF">Tcan_07707</name>
</gene>
<reference evidence="2 3" key="1">
    <citation type="submission" date="2014-11" db="EMBL/GenBank/DDBJ databases">
        <title>Genetic blueprint of the zoonotic pathogen Toxocara canis.</title>
        <authorList>
            <person name="Zhu X.-Q."/>
            <person name="Korhonen P.K."/>
            <person name="Cai H."/>
            <person name="Young N.D."/>
            <person name="Nejsum P."/>
            <person name="von Samson-Himmelstjerna G."/>
            <person name="Boag P.R."/>
            <person name="Tan P."/>
            <person name="Li Q."/>
            <person name="Min J."/>
            <person name="Yang Y."/>
            <person name="Wang X."/>
            <person name="Fang X."/>
            <person name="Hall R.S."/>
            <person name="Hofmann A."/>
            <person name="Sternberg P.W."/>
            <person name="Jex A.R."/>
            <person name="Gasser R.B."/>
        </authorList>
    </citation>
    <scope>NUCLEOTIDE SEQUENCE [LARGE SCALE GENOMIC DNA]</scope>
    <source>
        <strain evidence="2">PN_DK_2014</strain>
    </source>
</reference>
<evidence type="ECO:0000313" key="2">
    <source>
        <dbReference type="EMBL" id="KHN72933.1"/>
    </source>
</evidence>
<evidence type="ECO:0000259" key="1">
    <source>
        <dbReference type="PROSITE" id="PS51335"/>
    </source>
</evidence>
<organism evidence="2 3">
    <name type="scientific">Toxocara canis</name>
    <name type="common">Canine roundworm</name>
    <dbReference type="NCBI Taxonomy" id="6265"/>
    <lineage>
        <taxon>Eukaryota</taxon>
        <taxon>Metazoa</taxon>
        <taxon>Ecdysozoa</taxon>
        <taxon>Nematoda</taxon>
        <taxon>Chromadorea</taxon>
        <taxon>Rhabditida</taxon>
        <taxon>Spirurina</taxon>
        <taxon>Ascaridomorpha</taxon>
        <taxon>Ascaridoidea</taxon>
        <taxon>Toxocaridae</taxon>
        <taxon>Toxocara</taxon>
    </lineage>
</organism>
<keyword evidence="3" id="KW-1185">Reference proteome</keyword>
<dbReference type="PANTHER" id="PTHR12771:SF2">
    <property type="entry name" value="ELMO DOMAIN-CONTAINING PROTEIN 3"/>
    <property type="match status" value="1"/>
</dbReference>
<comment type="caution">
    <text evidence="2">The sequence shown here is derived from an EMBL/GenBank/DDBJ whole genome shotgun (WGS) entry which is preliminary data.</text>
</comment>
<accession>A0A0B2UU56</accession>
<dbReference type="AlphaFoldDB" id="A0A0B2UU56"/>
<dbReference type="Proteomes" id="UP000031036">
    <property type="component" value="Unassembled WGS sequence"/>
</dbReference>
<dbReference type="Pfam" id="PF04727">
    <property type="entry name" value="ELMO_CED12"/>
    <property type="match status" value="1"/>
</dbReference>
<dbReference type="InterPro" id="IPR050868">
    <property type="entry name" value="ELMO_domain-containing"/>
</dbReference>
<dbReference type="InterPro" id="IPR006816">
    <property type="entry name" value="ELMO_dom"/>
</dbReference>
<dbReference type="STRING" id="6265.A0A0B2UU56"/>
<dbReference type="EMBL" id="JPKZ01003185">
    <property type="protein sequence ID" value="KHN72933.1"/>
    <property type="molecule type" value="Genomic_DNA"/>
</dbReference>
<dbReference type="PANTHER" id="PTHR12771">
    <property type="entry name" value="ENGULFMENT AND CELL MOTILITY"/>
    <property type="match status" value="1"/>
</dbReference>
<proteinExistence type="predicted"/>
<name>A0A0B2UU56_TOXCA</name>